<dbReference type="RefSeq" id="WP_129355228.1">
    <property type="nucleotide sequence ID" value="NZ_CP026538.1"/>
</dbReference>
<dbReference type="OrthoDB" id="1724246at2"/>
<gene>
    <name evidence="2" type="ORF">C3Y92_18530</name>
</gene>
<proteinExistence type="predicted"/>
<dbReference type="KEGG" id="dcb:C3Y92_18530"/>
<dbReference type="Pfam" id="PF14361">
    <property type="entry name" value="RsbRD_N"/>
    <property type="match status" value="1"/>
</dbReference>
<dbReference type="InterPro" id="IPR025751">
    <property type="entry name" value="RsbRD_N_dom"/>
</dbReference>
<accession>A0A4P6HQQ5</accession>
<evidence type="ECO:0000259" key="1">
    <source>
        <dbReference type="Pfam" id="PF14361"/>
    </source>
</evidence>
<sequence length="180" mass="20414">MLKLVDHLVLDQQAVLDAWFDLILGTYSENTAVLWKKRDDPFANPVRHRFEAGMRGIVVGLATCGQTPDVETFGPYLDEIVRVRAIQDFTPSQATAFIFLLKKAVRETLWEKIAEHDLFVELLALESSIDVLALFAMDIYCQCREKLAGLRIDQIKKQYDRLLKRANLVCDLSAEGGEAQ</sequence>
<organism evidence="2 3">
    <name type="scientific">Solidesulfovibrio carbinolicus</name>
    <dbReference type="NCBI Taxonomy" id="296842"/>
    <lineage>
        <taxon>Bacteria</taxon>
        <taxon>Pseudomonadati</taxon>
        <taxon>Thermodesulfobacteriota</taxon>
        <taxon>Desulfovibrionia</taxon>
        <taxon>Desulfovibrionales</taxon>
        <taxon>Desulfovibrionaceae</taxon>
        <taxon>Solidesulfovibrio</taxon>
    </lineage>
</organism>
<evidence type="ECO:0000313" key="2">
    <source>
        <dbReference type="EMBL" id="QAZ69126.1"/>
    </source>
</evidence>
<evidence type="ECO:0000313" key="3">
    <source>
        <dbReference type="Proteomes" id="UP000293296"/>
    </source>
</evidence>
<name>A0A4P6HQQ5_9BACT</name>
<protein>
    <recommendedName>
        <fullName evidence="1">RsbT co-antagonist protein RsbRD N-terminal domain-containing protein</fullName>
    </recommendedName>
</protein>
<feature type="domain" description="RsbT co-antagonist protein RsbRD N-terminal" evidence="1">
    <location>
        <begin position="14"/>
        <end position="152"/>
    </location>
</feature>
<dbReference type="EMBL" id="CP026538">
    <property type="protein sequence ID" value="QAZ69126.1"/>
    <property type="molecule type" value="Genomic_DNA"/>
</dbReference>
<dbReference type="AlphaFoldDB" id="A0A4P6HQQ5"/>
<reference evidence="2 3" key="1">
    <citation type="submission" date="2018-02" db="EMBL/GenBank/DDBJ databases">
        <title>Genome sequence of Desulfovibrio carbinolicus DSM 3852.</title>
        <authorList>
            <person name="Wilbanks E."/>
            <person name="Skennerton C.T."/>
            <person name="Orphan V.J."/>
        </authorList>
    </citation>
    <scope>NUCLEOTIDE SEQUENCE [LARGE SCALE GENOMIC DNA]</scope>
    <source>
        <strain evidence="2 3">DSM 3852</strain>
    </source>
</reference>
<keyword evidence="3" id="KW-1185">Reference proteome</keyword>
<dbReference type="Proteomes" id="UP000293296">
    <property type="component" value="Chromosome"/>
</dbReference>